<dbReference type="PANTHER" id="PTHR48111:SF67">
    <property type="entry name" value="TRANSCRIPTIONAL REGULATORY PROTEIN TCTD"/>
    <property type="match status" value="1"/>
</dbReference>
<dbReference type="SUPFAM" id="SSF52172">
    <property type="entry name" value="CheY-like"/>
    <property type="match status" value="1"/>
</dbReference>
<dbReference type="GO" id="GO:0000156">
    <property type="term" value="F:phosphorelay response regulator activity"/>
    <property type="evidence" value="ECO:0007669"/>
    <property type="project" value="TreeGrafter"/>
</dbReference>
<evidence type="ECO:0000313" key="10">
    <source>
        <dbReference type="EMBL" id="QBR01275.1"/>
    </source>
</evidence>
<dbReference type="CDD" id="cd17624">
    <property type="entry name" value="REC_OmpR_PmrA-like"/>
    <property type="match status" value="1"/>
</dbReference>
<dbReference type="InterPro" id="IPR011006">
    <property type="entry name" value="CheY-like_superfamily"/>
</dbReference>
<feature type="domain" description="OmpR/PhoB-type" evidence="9">
    <location>
        <begin position="124"/>
        <end position="218"/>
    </location>
</feature>
<reference evidence="10 11" key="1">
    <citation type="submission" date="2019-03" db="EMBL/GenBank/DDBJ databases">
        <title>Paraburkholderia sp. 7MH5, isolated from subtropical forest soil.</title>
        <authorList>
            <person name="Gao Z.-H."/>
            <person name="Qiu L.-H."/>
        </authorList>
    </citation>
    <scope>NUCLEOTIDE SEQUENCE [LARGE SCALE GENOMIC DNA]</scope>
    <source>
        <strain evidence="10 11">7MH5</strain>
    </source>
</reference>
<keyword evidence="11" id="KW-1185">Reference proteome</keyword>
<keyword evidence="5" id="KW-0804">Transcription</keyword>
<dbReference type="PANTHER" id="PTHR48111">
    <property type="entry name" value="REGULATOR OF RPOS"/>
    <property type="match status" value="1"/>
</dbReference>
<evidence type="ECO:0000313" key="11">
    <source>
        <dbReference type="Proteomes" id="UP000295727"/>
    </source>
</evidence>
<dbReference type="KEGG" id="ppai:E1956_29130"/>
<dbReference type="PROSITE" id="PS51755">
    <property type="entry name" value="OMPR_PHOB"/>
    <property type="match status" value="1"/>
</dbReference>
<evidence type="ECO:0000256" key="5">
    <source>
        <dbReference type="ARBA" id="ARBA00023163"/>
    </source>
</evidence>
<dbReference type="GO" id="GO:0000976">
    <property type="term" value="F:transcription cis-regulatory region binding"/>
    <property type="evidence" value="ECO:0007669"/>
    <property type="project" value="TreeGrafter"/>
</dbReference>
<dbReference type="SMART" id="SM00862">
    <property type="entry name" value="Trans_reg_C"/>
    <property type="match status" value="1"/>
</dbReference>
<dbReference type="Pfam" id="PF00072">
    <property type="entry name" value="Response_reg"/>
    <property type="match status" value="1"/>
</dbReference>
<dbReference type="Gene3D" id="3.40.50.2300">
    <property type="match status" value="1"/>
</dbReference>
<dbReference type="InterPro" id="IPR001789">
    <property type="entry name" value="Sig_transdc_resp-reg_receiver"/>
</dbReference>
<keyword evidence="4 7" id="KW-0238">DNA-binding</keyword>
<dbReference type="SMART" id="SM00448">
    <property type="entry name" value="REC"/>
    <property type="match status" value="1"/>
</dbReference>
<proteinExistence type="predicted"/>
<protein>
    <submittedName>
        <fullName evidence="10">Response regulator</fullName>
    </submittedName>
</protein>
<dbReference type="InterPro" id="IPR001867">
    <property type="entry name" value="OmpR/PhoB-type_DNA-bd"/>
</dbReference>
<feature type="domain" description="Response regulatory" evidence="8">
    <location>
        <begin position="2"/>
        <end position="116"/>
    </location>
</feature>
<dbReference type="GO" id="GO:0032993">
    <property type="term" value="C:protein-DNA complex"/>
    <property type="evidence" value="ECO:0007669"/>
    <property type="project" value="TreeGrafter"/>
</dbReference>
<dbReference type="FunFam" id="3.40.50.2300:FF:000002">
    <property type="entry name" value="DNA-binding response regulator PhoP"/>
    <property type="match status" value="1"/>
</dbReference>
<dbReference type="GO" id="GO:0005829">
    <property type="term" value="C:cytosol"/>
    <property type="evidence" value="ECO:0007669"/>
    <property type="project" value="TreeGrafter"/>
</dbReference>
<dbReference type="InterPro" id="IPR039420">
    <property type="entry name" value="WalR-like"/>
</dbReference>
<dbReference type="GO" id="GO:0006355">
    <property type="term" value="P:regulation of DNA-templated transcription"/>
    <property type="evidence" value="ECO:0007669"/>
    <property type="project" value="InterPro"/>
</dbReference>
<evidence type="ECO:0000259" key="9">
    <source>
        <dbReference type="PROSITE" id="PS51755"/>
    </source>
</evidence>
<dbReference type="Pfam" id="PF00486">
    <property type="entry name" value="Trans_reg_C"/>
    <property type="match status" value="1"/>
</dbReference>
<evidence type="ECO:0000259" key="8">
    <source>
        <dbReference type="PROSITE" id="PS50110"/>
    </source>
</evidence>
<evidence type="ECO:0000256" key="3">
    <source>
        <dbReference type="ARBA" id="ARBA00023015"/>
    </source>
</evidence>
<accession>A0A4P7D3I2</accession>
<keyword evidence="3" id="KW-0805">Transcription regulation</keyword>
<evidence type="ECO:0000256" key="2">
    <source>
        <dbReference type="ARBA" id="ARBA00023012"/>
    </source>
</evidence>
<sequence>MRILLVEDDPLIGNGLRLGLRREGFAVDWVQDGNAGALALRTTAYGLVLLDLGLPNQDGMTLLAALRRRDDATPVIVITARDSVPDRVAGLDGGADDYLVKPFALEELLARIRVVNRRQAGRVQAMLTAGALRLDPARHRCWVHDTEIPITAREFALLEELMRDPGAIVTREQLEERLYGWNEEIESNAIQVHVYNLRRKLGAEAIRNVRGVGYGIGTIE</sequence>
<dbReference type="EMBL" id="CP038150">
    <property type="protein sequence ID" value="QBR01275.1"/>
    <property type="molecule type" value="Genomic_DNA"/>
</dbReference>
<feature type="modified residue" description="4-aspartylphosphate" evidence="6">
    <location>
        <position position="51"/>
    </location>
</feature>
<dbReference type="InterPro" id="IPR036388">
    <property type="entry name" value="WH-like_DNA-bd_sf"/>
</dbReference>
<dbReference type="RefSeq" id="WP_134755750.1">
    <property type="nucleotide sequence ID" value="NZ_CP038150.1"/>
</dbReference>
<dbReference type="CDD" id="cd00383">
    <property type="entry name" value="trans_reg_C"/>
    <property type="match status" value="1"/>
</dbReference>
<keyword evidence="1 6" id="KW-0597">Phosphoprotein</keyword>
<evidence type="ECO:0000256" key="6">
    <source>
        <dbReference type="PROSITE-ProRule" id="PRU00169"/>
    </source>
</evidence>
<evidence type="ECO:0000256" key="1">
    <source>
        <dbReference type="ARBA" id="ARBA00022553"/>
    </source>
</evidence>
<dbReference type="Proteomes" id="UP000295727">
    <property type="component" value="Chromosome 3"/>
</dbReference>
<evidence type="ECO:0000256" key="7">
    <source>
        <dbReference type="PROSITE-ProRule" id="PRU01091"/>
    </source>
</evidence>
<gene>
    <name evidence="10" type="ORF">E1956_29130</name>
</gene>
<evidence type="ECO:0000256" key="4">
    <source>
        <dbReference type="ARBA" id="ARBA00023125"/>
    </source>
</evidence>
<feature type="DNA-binding region" description="OmpR/PhoB-type" evidence="7">
    <location>
        <begin position="124"/>
        <end position="218"/>
    </location>
</feature>
<keyword evidence="2" id="KW-0902">Two-component regulatory system</keyword>
<dbReference type="Gene3D" id="6.10.250.690">
    <property type="match status" value="1"/>
</dbReference>
<name>A0A4P7D3I2_9BURK</name>
<dbReference type="PROSITE" id="PS50110">
    <property type="entry name" value="RESPONSE_REGULATORY"/>
    <property type="match status" value="1"/>
</dbReference>
<dbReference type="Gene3D" id="1.10.10.10">
    <property type="entry name" value="Winged helix-like DNA-binding domain superfamily/Winged helix DNA-binding domain"/>
    <property type="match status" value="1"/>
</dbReference>
<organism evidence="10 11">
    <name type="scientific">Paraburkholderia pallida</name>
    <dbReference type="NCBI Taxonomy" id="2547399"/>
    <lineage>
        <taxon>Bacteria</taxon>
        <taxon>Pseudomonadati</taxon>
        <taxon>Pseudomonadota</taxon>
        <taxon>Betaproteobacteria</taxon>
        <taxon>Burkholderiales</taxon>
        <taxon>Burkholderiaceae</taxon>
        <taxon>Paraburkholderia</taxon>
    </lineage>
</organism>
<dbReference type="AlphaFoldDB" id="A0A4P7D3I2"/>
<dbReference type="OrthoDB" id="9802426at2"/>